<dbReference type="GO" id="GO:0004077">
    <property type="term" value="F:biotin--[biotin carboxyl-carrier protein] ligase activity"/>
    <property type="evidence" value="ECO:0007669"/>
    <property type="project" value="InterPro"/>
</dbReference>
<dbReference type="SUPFAM" id="SSF55681">
    <property type="entry name" value="Class II aaRS and biotin synthetases"/>
    <property type="match status" value="1"/>
</dbReference>
<evidence type="ECO:0000256" key="1">
    <source>
        <dbReference type="ARBA" id="ARBA00022598"/>
    </source>
</evidence>
<dbReference type="CDD" id="cd16442">
    <property type="entry name" value="BPL"/>
    <property type="match status" value="1"/>
</dbReference>
<protein>
    <submittedName>
        <fullName evidence="3">BirA, biotin-(Acetyl-CoA-carboxylase) ligase</fullName>
    </submittedName>
</protein>
<organism evidence="3 4">
    <name type="scientific">Prevotella dentalis (strain ATCC 49559 / DSM 3688 / JCM 13448 / NCTC 12043 / ES 2772)</name>
    <name type="common">Mitsuokella dentalis</name>
    <dbReference type="NCBI Taxonomy" id="908937"/>
    <lineage>
        <taxon>Bacteria</taxon>
        <taxon>Pseudomonadati</taxon>
        <taxon>Bacteroidota</taxon>
        <taxon>Bacteroidia</taxon>
        <taxon>Bacteroidales</taxon>
        <taxon>Prevotellaceae</taxon>
        <taxon>Prevotella</taxon>
    </lineage>
</organism>
<proteinExistence type="predicted"/>
<dbReference type="AlphaFoldDB" id="L0JDL0"/>
<dbReference type="Pfam" id="PF03099">
    <property type="entry name" value="BPL_LplA_LipB"/>
    <property type="match status" value="1"/>
</dbReference>
<dbReference type="PANTHER" id="PTHR12835">
    <property type="entry name" value="BIOTIN PROTEIN LIGASE"/>
    <property type="match status" value="1"/>
</dbReference>
<name>L0JDL0_PREDD</name>
<evidence type="ECO:0000313" key="3">
    <source>
        <dbReference type="EMBL" id="AGB28933.1"/>
    </source>
</evidence>
<feature type="domain" description="BPL/LPL catalytic" evidence="2">
    <location>
        <begin position="35"/>
        <end position="210"/>
    </location>
</feature>
<dbReference type="InterPro" id="IPR004408">
    <property type="entry name" value="Biotin_CoA_COase_ligase"/>
</dbReference>
<dbReference type="Proteomes" id="UP000010862">
    <property type="component" value="Chromosome 2"/>
</dbReference>
<dbReference type="PATRIC" id="fig|908937.9.peg.1723"/>
<dbReference type="KEGG" id="pdt:Prede_1628"/>
<dbReference type="RefSeq" id="WP_015310360.1">
    <property type="nucleotide sequence ID" value="NC_019968.1"/>
</dbReference>
<accession>L0JDL0</accession>
<dbReference type="InterPro" id="IPR045864">
    <property type="entry name" value="aa-tRNA-synth_II/BPL/LPL"/>
</dbReference>
<dbReference type="EMBL" id="CP003369">
    <property type="protein sequence ID" value="AGB28933.1"/>
    <property type="molecule type" value="Genomic_DNA"/>
</dbReference>
<sequence>MVPTFNFITCKMLSIRSLFKKAKKPAPDVLHIALDETTSTNQYCLAELCGRNRIGIAPYSLAVITAEYQSLGRGQGANTWESERGQNLLFSILCHPVWVPVRAQFCISECIALAIRDALSELTGGISIKWPNDIYWRDRKICGILIENRLEEGRIRDCVVGVGINVNQQTFRSDAPNPVSLVQILGHETDRRQLLDRVIQLFRENLEALRRGNYAGIAAAYASHLYRADGFHAYRDAAGSFEAALVEVEDGGHLILRDTAGSIRSYAFKEVEFVL</sequence>
<evidence type="ECO:0000313" key="4">
    <source>
        <dbReference type="Proteomes" id="UP000010862"/>
    </source>
</evidence>
<dbReference type="Gene3D" id="3.30.930.10">
    <property type="entry name" value="Bira Bifunctional Protein, Domain 2"/>
    <property type="match status" value="1"/>
</dbReference>
<dbReference type="PROSITE" id="PS51733">
    <property type="entry name" value="BPL_LPL_CATALYTIC"/>
    <property type="match status" value="1"/>
</dbReference>
<evidence type="ECO:0000259" key="2">
    <source>
        <dbReference type="PROSITE" id="PS51733"/>
    </source>
</evidence>
<dbReference type="GO" id="GO:0005737">
    <property type="term" value="C:cytoplasm"/>
    <property type="evidence" value="ECO:0007669"/>
    <property type="project" value="TreeGrafter"/>
</dbReference>
<gene>
    <name evidence="3" type="ordered locus">Prede_1628</name>
</gene>
<dbReference type="InterPro" id="IPR004143">
    <property type="entry name" value="BPL_LPL_catalytic"/>
</dbReference>
<reference evidence="3" key="1">
    <citation type="submission" date="2012-02" db="EMBL/GenBank/DDBJ databases">
        <title>Complete sequence of chromosome 2 of Prevotella dentalis DSM 3688.</title>
        <authorList>
            <consortium name="US DOE Joint Genome Institute (JGI-PGF)"/>
            <person name="Lucas S."/>
            <person name="Copeland A."/>
            <person name="Lapidus A."/>
            <person name="Glavina del Rio T."/>
            <person name="Dalin E."/>
            <person name="Tice H."/>
            <person name="Bruce D."/>
            <person name="Goodwin L."/>
            <person name="Pitluck S."/>
            <person name="Peters L."/>
            <person name="Mikhailova N."/>
            <person name="Chertkov O."/>
            <person name="Kyrpides N."/>
            <person name="Mavromatis K."/>
            <person name="Ivanova N."/>
            <person name="Brettin T."/>
            <person name="Detter J.C."/>
            <person name="Han C."/>
            <person name="Larimer F."/>
            <person name="Land M."/>
            <person name="Hauser L."/>
            <person name="Markowitz V."/>
            <person name="Cheng J.-F."/>
            <person name="Hugenholtz P."/>
            <person name="Woyke T."/>
            <person name="Wu D."/>
            <person name="Gronow S."/>
            <person name="Wellnitz S."/>
            <person name="Brambilla E."/>
            <person name="Klenk H.-P."/>
            <person name="Eisen J.A."/>
        </authorList>
    </citation>
    <scope>NUCLEOTIDE SEQUENCE [LARGE SCALE GENOMIC DNA]</scope>
    <source>
        <strain evidence="3">DSM 3688</strain>
    </source>
</reference>
<dbReference type="PANTHER" id="PTHR12835:SF5">
    <property type="entry name" value="BIOTIN--PROTEIN LIGASE"/>
    <property type="match status" value="1"/>
</dbReference>
<dbReference type="NCBIfam" id="TIGR00121">
    <property type="entry name" value="birA_ligase"/>
    <property type="match status" value="1"/>
</dbReference>
<keyword evidence="1 3" id="KW-0436">Ligase</keyword>
<keyword evidence="4" id="KW-1185">Reference proteome</keyword>
<dbReference type="HOGENOM" id="CLU_051096_3_1_10"/>